<protein>
    <submittedName>
        <fullName evidence="2">Uncharacterized protein</fullName>
    </submittedName>
</protein>
<reference evidence="2 3" key="1">
    <citation type="journal article" date="2018" name="Front. Plant Sci.">
        <title>Red Clover (Trifolium pratense) and Zigzag Clover (T. medium) - A Picture of Genomic Similarities and Differences.</title>
        <authorList>
            <person name="Dluhosova J."/>
            <person name="Istvanek J."/>
            <person name="Nedelnik J."/>
            <person name="Repkova J."/>
        </authorList>
    </citation>
    <scope>NUCLEOTIDE SEQUENCE [LARGE SCALE GENOMIC DNA]</scope>
    <source>
        <strain evidence="3">cv. 10/8</strain>
        <tissue evidence="2">Leaf</tissue>
    </source>
</reference>
<proteinExistence type="predicted"/>
<organism evidence="2 3">
    <name type="scientific">Trifolium medium</name>
    <dbReference type="NCBI Taxonomy" id="97028"/>
    <lineage>
        <taxon>Eukaryota</taxon>
        <taxon>Viridiplantae</taxon>
        <taxon>Streptophyta</taxon>
        <taxon>Embryophyta</taxon>
        <taxon>Tracheophyta</taxon>
        <taxon>Spermatophyta</taxon>
        <taxon>Magnoliopsida</taxon>
        <taxon>eudicotyledons</taxon>
        <taxon>Gunneridae</taxon>
        <taxon>Pentapetalae</taxon>
        <taxon>rosids</taxon>
        <taxon>fabids</taxon>
        <taxon>Fabales</taxon>
        <taxon>Fabaceae</taxon>
        <taxon>Papilionoideae</taxon>
        <taxon>50 kb inversion clade</taxon>
        <taxon>NPAAA clade</taxon>
        <taxon>Hologalegina</taxon>
        <taxon>IRL clade</taxon>
        <taxon>Trifolieae</taxon>
        <taxon>Trifolium</taxon>
    </lineage>
</organism>
<evidence type="ECO:0000256" key="1">
    <source>
        <dbReference type="SAM" id="MobiDB-lite"/>
    </source>
</evidence>
<keyword evidence="3" id="KW-1185">Reference proteome</keyword>
<feature type="non-terminal residue" evidence="2">
    <location>
        <position position="41"/>
    </location>
</feature>
<evidence type="ECO:0000313" key="3">
    <source>
        <dbReference type="Proteomes" id="UP000265520"/>
    </source>
</evidence>
<accession>A0A392T0F1</accession>
<dbReference type="EMBL" id="LXQA010471999">
    <property type="protein sequence ID" value="MCI53964.1"/>
    <property type="molecule type" value="Genomic_DNA"/>
</dbReference>
<dbReference type="AlphaFoldDB" id="A0A392T0F1"/>
<feature type="region of interest" description="Disordered" evidence="1">
    <location>
        <begin position="1"/>
        <end position="41"/>
    </location>
</feature>
<dbReference type="Proteomes" id="UP000265520">
    <property type="component" value="Unassembled WGS sequence"/>
</dbReference>
<comment type="caution">
    <text evidence="2">The sequence shown here is derived from an EMBL/GenBank/DDBJ whole genome shotgun (WGS) entry which is preliminary data.</text>
</comment>
<sequence>MDRGMRAGPSIPKEGPVRTSGPITTRRRGGAIPLPHRCFRG</sequence>
<evidence type="ECO:0000313" key="2">
    <source>
        <dbReference type="EMBL" id="MCI53964.1"/>
    </source>
</evidence>
<name>A0A392T0F1_9FABA</name>